<name>A0A484BEU3_DRONA</name>
<accession>A0A484BEU3</accession>
<gene>
    <name evidence="2" type="ORF">AWZ03_007286</name>
</gene>
<dbReference type="OrthoDB" id="6577442at2759"/>
<proteinExistence type="predicted"/>
<dbReference type="OMA" id="ECLWMEN"/>
<organism evidence="2 3">
    <name type="scientific">Drosophila navojoa</name>
    <name type="common">Fruit fly</name>
    <dbReference type="NCBI Taxonomy" id="7232"/>
    <lineage>
        <taxon>Eukaryota</taxon>
        <taxon>Metazoa</taxon>
        <taxon>Ecdysozoa</taxon>
        <taxon>Arthropoda</taxon>
        <taxon>Hexapoda</taxon>
        <taxon>Insecta</taxon>
        <taxon>Pterygota</taxon>
        <taxon>Neoptera</taxon>
        <taxon>Endopterygota</taxon>
        <taxon>Diptera</taxon>
        <taxon>Brachycera</taxon>
        <taxon>Muscomorpha</taxon>
        <taxon>Ephydroidea</taxon>
        <taxon>Drosophilidae</taxon>
        <taxon>Drosophila</taxon>
    </lineage>
</organism>
<dbReference type="PANTHER" id="PTHR21505:SF8">
    <property type="entry name" value="DPT-YFP REPRESSOR BY OVEREXPRESSION, ISOFORM D-RELATED"/>
    <property type="match status" value="1"/>
</dbReference>
<dbReference type="Pfam" id="PF10545">
    <property type="entry name" value="MADF_DNA_bdg"/>
    <property type="match status" value="1"/>
</dbReference>
<protein>
    <recommendedName>
        <fullName evidence="1">MADF domain-containing protein</fullName>
    </recommendedName>
</protein>
<evidence type="ECO:0000313" key="2">
    <source>
        <dbReference type="EMBL" id="TDG46315.1"/>
    </source>
</evidence>
<evidence type="ECO:0000313" key="3">
    <source>
        <dbReference type="Proteomes" id="UP000295192"/>
    </source>
</evidence>
<sequence>MANEWRLPGSTRSTSITNLTLCSKQAKRKWRYKFKFLDLYKEKECLWMENHKDFLNFELKDEVWEQLAQEMCCPERPHPKPDKWRHLVIKWRYNVQLEQLRKQEAKHFDKLSEMPRKLRYSDRLQFLIKHTFDRKKNVQAVTPVARTPEPLTSPPQESLAAKCMRLGRCKSKLHTSFGQKLRTMEKIRNKRCGRMCLSPEALHRIL</sequence>
<dbReference type="Proteomes" id="UP000295192">
    <property type="component" value="Unassembled WGS sequence"/>
</dbReference>
<keyword evidence="3" id="KW-1185">Reference proteome</keyword>
<evidence type="ECO:0000259" key="1">
    <source>
        <dbReference type="PROSITE" id="PS51029"/>
    </source>
</evidence>
<comment type="caution">
    <text evidence="2">The sequence shown here is derived from an EMBL/GenBank/DDBJ whole genome shotgun (WGS) entry which is preliminary data.</text>
</comment>
<reference evidence="2 3" key="1">
    <citation type="journal article" date="2019" name="J. Hered.">
        <title>An Improved Genome Assembly for Drosophila navojoa, the Basal Species in the mojavensis Cluster.</title>
        <authorList>
            <person name="Vanderlinde T."/>
            <person name="Dupim E.G."/>
            <person name="Nazario-Yepiz N.O."/>
            <person name="Carvalho A.B."/>
        </authorList>
    </citation>
    <scope>NUCLEOTIDE SEQUENCE [LARGE SCALE GENOMIC DNA]</scope>
    <source>
        <strain evidence="2">Navoj_Jal97</strain>
        <tissue evidence="2">Whole organism</tissue>
    </source>
</reference>
<dbReference type="InterPro" id="IPR006578">
    <property type="entry name" value="MADF-dom"/>
</dbReference>
<feature type="domain" description="MADF" evidence="1">
    <location>
        <begin position="35"/>
        <end position="132"/>
    </location>
</feature>
<dbReference type="PROSITE" id="PS51029">
    <property type="entry name" value="MADF"/>
    <property type="match status" value="1"/>
</dbReference>
<dbReference type="EMBL" id="LSRL02000061">
    <property type="protein sequence ID" value="TDG46315.1"/>
    <property type="molecule type" value="Genomic_DNA"/>
</dbReference>
<dbReference type="PANTHER" id="PTHR21505">
    <property type="entry name" value="MADF DOMAIN-CONTAINING PROTEIN-RELATED"/>
    <property type="match status" value="1"/>
</dbReference>
<dbReference type="AlphaFoldDB" id="A0A484BEU3"/>